<dbReference type="Pfam" id="PF00753">
    <property type="entry name" value="Lactamase_B"/>
    <property type="match status" value="1"/>
</dbReference>
<feature type="domain" description="Metallo-beta-lactamase" evidence="1">
    <location>
        <begin position="35"/>
        <end position="222"/>
    </location>
</feature>
<keyword evidence="3" id="KW-1185">Reference proteome</keyword>
<dbReference type="SUPFAM" id="SSF56281">
    <property type="entry name" value="Metallo-hydrolase/oxidoreductase"/>
    <property type="match status" value="1"/>
</dbReference>
<protein>
    <submittedName>
        <fullName evidence="2">MBL fold metallo-hydrolase</fullName>
    </submittedName>
</protein>
<dbReference type="Proteomes" id="UP001183176">
    <property type="component" value="Unassembled WGS sequence"/>
</dbReference>
<dbReference type="PANTHER" id="PTHR42951:SF14">
    <property type="entry name" value="METALLO-BETA-LACTAMASE SUPERFAMILY PROTEIN"/>
    <property type="match status" value="1"/>
</dbReference>
<dbReference type="InterPro" id="IPR001279">
    <property type="entry name" value="Metallo-B-lactamas"/>
</dbReference>
<dbReference type="PANTHER" id="PTHR42951">
    <property type="entry name" value="METALLO-BETA-LACTAMASE DOMAIN-CONTAINING"/>
    <property type="match status" value="1"/>
</dbReference>
<dbReference type="Gene3D" id="3.60.15.10">
    <property type="entry name" value="Ribonuclease Z/Hydroxyacylglutathione hydrolase-like"/>
    <property type="match status" value="1"/>
</dbReference>
<dbReference type="SMART" id="SM00849">
    <property type="entry name" value="Lactamase_B"/>
    <property type="match status" value="1"/>
</dbReference>
<dbReference type="CDD" id="cd07739">
    <property type="entry name" value="metallo-hydrolase-like_MBL-fold"/>
    <property type="match status" value="1"/>
</dbReference>
<dbReference type="EMBL" id="JAVREH010000041">
    <property type="protein sequence ID" value="MDT0263505.1"/>
    <property type="molecule type" value="Genomic_DNA"/>
</dbReference>
<sequence>MSAPSKLSYRVLVSEQVPVAAPPPLPNGQPQMAPPLASTLIYGDADAILVDVPTTIAEAEQLVSEIEREGKRLTHIYITHGHGDHWFGVTSLLARFPDAKVVATPGTIAVMAFNSSPQMRAQLWDVMFPGLIGSTTVTAEPLESNILHLEGNELHVLEVGHTDTDSTTVLHVPSLDLVVAGDVAYNGVHMYLAESAGGGRDAWLDALDVVEKLQPTIVIAGHKDQTKDDDATRVLAETRAYLADAGRLLDQGVTATDYFTAITSAHPSRLNTGAAWISANALCGH</sequence>
<proteinExistence type="predicted"/>
<evidence type="ECO:0000313" key="3">
    <source>
        <dbReference type="Proteomes" id="UP001183176"/>
    </source>
</evidence>
<dbReference type="InterPro" id="IPR036866">
    <property type="entry name" value="RibonucZ/Hydroxyglut_hydro"/>
</dbReference>
<accession>A0ABU2JEU6</accession>
<reference evidence="3" key="1">
    <citation type="submission" date="2023-07" db="EMBL/GenBank/DDBJ databases">
        <title>30 novel species of actinomycetes from the DSMZ collection.</title>
        <authorList>
            <person name="Nouioui I."/>
        </authorList>
    </citation>
    <scope>NUCLEOTIDE SEQUENCE [LARGE SCALE GENOMIC DNA]</scope>
    <source>
        <strain evidence="3">DSM 44399</strain>
    </source>
</reference>
<dbReference type="RefSeq" id="WP_311424651.1">
    <property type="nucleotide sequence ID" value="NZ_JAVREH010000041.1"/>
</dbReference>
<evidence type="ECO:0000259" key="1">
    <source>
        <dbReference type="SMART" id="SM00849"/>
    </source>
</evidence>
<gene>
    <name evidence="2" type="ORF">RM423_19165</name>
</gene>
<dbReference type="InterPro" id="IPR050855">
    <property type="entry name" value="NDM-1-like"/>
</dbReference>
<organism evidence="2 3">
    <name type="scientific">Jatrophihabitans lederbergiae</name>
    <dbReference type="NCBI Taxonomy" id="3075547"/>
    <lineage>
        <taxon>Bacteria</taxon>
        <taxon>Bacillati</taxon>
        <taxon>Actinomycetota</taxon>
        <taxon>Actinomycetes</taxon>
        <taxon>Jatrophihabitantales</taxon>
        <taxon>Jatrophihabitantaceae</taxon>
        <taxon>Jatrophihabitans</taxon>
    </lineage>
</organism>
<evidence type="ECO:0000313" key="2">
    <source>
        <dbReference type="EMBL" id="MDT0263505.1"/>
    </source>
</evidence>
<comment type="caution">
    <text evidence="2">The sequence shown here is derived from an EMBL/GenBank/DDBJ whole genome shotgun (WGS) entry which is preliminary data.</text>
</comment>
<name>A0ABU2JEU6_9ACTN</name>